<evidence type="ECO:0000256" key="7">
    <source>
        <dbReference type="ARBA" id="ARBA00069872"/>
    </source>
</evidence>
<dbReference type="GO" id="GO:0016740">
    <property type="term" value="F:transferase activity"/>
    <property type="evidence" value="ECO:0007669"/>
    <property type="project" value="InterPro"/>
</dbReference>
<evidence type="ECO:0000256" key="4">
    <source>
        <dbReference type="ARBA" id="ARBA00023128"/>
    </source>
</evidence>
<dbReference type="PANTHER" id="PTHR13691:SF5">
    <property type="entry name" value="LARGE RIBOSOMAL SUBUNIT PROTEIN UL2M"/>
    <property type="match status" value="1"/>
</dbReference>
<keyword evidence="3" id="KW-0689">Ribosomal protein</keyword>
<evidence type="ECO:0000259" key="10">
    <source>
        <dbReference type="SMART" id="SM01383"/>
    </source>
</evidence>
<evidence type="ECO:0000259" key="9">
    <source>
        <dbReference type="SMART" id="SM01382"/>
    </source>
</evidence>
<evidence type="ECO:0000256" key="6">
    <source>
        <dbReference type="ARBA" id="ARBA00037226"/>
    </source>
</evidence>
<feature type="compositionally biased region" description="Basic and acidic residues" evidence="8">
    <location>
        <begin position="132"/>
        <end position="146"/>
    </location>
</feature>
<dbReference type="InterPro" id="IPR014726">
    <property type="entry name" value="Ribosomal_uL2_dom3"/>
</dbReference>
<feature type="domain" description="Large ribosomal subunit protein uL2 C-terminal" evidence="9">
    <location>
        <begin position="284"/>
        <end position="415"/>
    </location>
</feature>
<gene>
    <name evidence="11" type="ORF">DMC30DRAFT_386611</name>
</gene>
<dbReference type="Pfam" id="PF00181">
    <property type="entry name" value="Ribosomal_L2_N"/>
    <property type="match status" value="1"/>
</dbReference>
<keyword evidence="5" id="KW-0687">Ribonucleoprotein</keyword>
<dbReference type="SMART" id="SM01382">
    <property type="entry name" value="Ribosomal_L2_C"/>
    <property type="match status" value="1"/>
</dbReference>
<dbReference type="Gene3D" id="2.40.50.140">
    <property type="entry name" value="Nucleic acid-binding proteins"/>
    <property type="match status" value="1"/>
</dbReference>
<dbReference type="Pfam" id="PF03947">
    <property type="entry name" value="Ribosomal_L2_C"/>
    <property type="match status" value="1"/>
</dbReference>
<evidence type="ECO:0000256" key="2">
    <source>
        <dbReference type="ARBA" id="ARBA00005636"/>
    </source>
</evidence>
<feature type="domain" description="Large ribosomal subunit protein uL2 RNA-binding" evidence="10">
    <location>
        <begin position="140"/>
        <end position="216"/>
    </location>
</feature>
<feature type="compositionally biased region" description="Polar residues" evidence="8">
    <location>
        <begin position="60"/>
        <end position="81"/>
    </location>
</feature>
<dbReference type="Proteomes" id="UP000311382">
    <property type="component" value="Unassembled WGS sequence"/>
</dbReference>
<dbReference type="FunFam" id="4.10.950.10:FF:000001">
    <property type="entry name" value="50S ribosomal protein L2"/>
    <property type="match status" value="1"/>
</dbReference>
<dbReference type="InterPro" id="IPR014722">
    <property type="entry name" value="Rib_uL2_dom2"/>
</dbReference>
<evidence type="ECO:0000256" key="3">
    <source>
        <dbReference type="ARBA" id="ARBA00022980"/>
    </source>
</evidence>
<dbReference type="SMART" id="SM01383">
    <property type="entry name" value="Ribosomal_L2"/>
    <property type="match status" value="1"/>
</dbReference>
<evidence type="ECO:0000256" key="1">
    <source>
        <dbReference type="ARBA" id="ARBA00004173"/>
    </source>
</evidence>
<evidence type="ECO:0000256" key="8">
    <source>
        <dbReference type="SAM" id="MobiDB-lite"/>
    </source>
</evidence>
<feature type="region of interest" description="Disordered" evidence="8">
    <location>
        <begin position="1"/>
        <end position="36"/>
    </location>
</feature>
<dbReference type="FunFam" id="2.40.50.140:FF:000128">
    <property type="entry name" value="50S ribosomal protein L2"/>
    <property type="match status" value="1"/>
</dbReference>
<dbReference type="GO" id="GO:0003723">
    <property type="term" value="F:RNA binding"/>
    <property type="evidence" value="ECO:0007669"/>
    <property type="project" value="InterPro"/>
</dbReference>
<dbReference type="InterPro" id="IPR022669">
    <property type="entry name" value="Ribosomal_uL2_C"/>
</dbReference>
<comment type="similarity">
    <text evidence="2">Belongs to the universal ribosomal protein uL2 family.</text>
</comment>
<comment type="function">
    <text evidence="6">Component of the mitochondrial ribosome (mitoribosome), a dedicated translation machinery responsible for the synthesis of mitochondrial genome-encoded proteins, including at least some of the essential transmembrane subunits of the mitochondrial respiratory chain. The mitoribosomes are attached to the mitochondrial inner membrane and translation products are cotranslationally integrated into the membrane.</text>
</comment>
<dbReference type="InterPro" id="IPR022671">
    <property type="entry name" value="Ribosomal_uL2_CS"/>
</dbReference>
<accession>A0A5C5G801</accession>
<dbReference type="InterPro" id="IPR002171">
    <property type="entry name" value="Ribosomal_uL2"/>
</dbReference>
<dbReference type="GO" id="GO:0032543">
    <property type="term" value="P:mitochondrial translation"/>
    <property type="evidence" value="ECO:0007669"/>
    <property type="project" value="TreeGrafter"/>
</dbReference>
<evidence type="ECO:0000313" key="11">
    <source>
        <dbReference type="EMBL" id="TNY24502.1"/>
    </source>
</evidence>
<evidence type="ECO:0000256" key="5">
    <source>
        <dbReference type="ARBA" id="ARBA00023274"/>
    </source>
</evidence>
<comment type="subcellular location">
    <subcellularLocation>
        <location evidence="1">Mitochondrion</location>
    </subcellularLocation>
</comment>
<dbReference type="EMBL" id="SOZI01000002">
    <property type="protein sequence ID" value="TNY24502.1"/>
    <property type="molecule type" value="Genomic_DNA"/>
</dbReference>
<dbReference type="SUPFAM" id="SSF50249">
    <property type="entry name" value="Nucleic acid-binding proteins"/>
    <property type="match status" value="1"/>
</dbReference>
<dbReference type="Gene3D" id="2.30.30.30">
    <property type="match status" value="1"/>
</dbReference>
<dbReference type="PROSITE" id="PS00467">
    <property type="entry name" value="RIBOSOMAL_L2"/>
    <property type="match status" value="1"/>
</dbReference>
<dbReference type="SUPFAM" id="SSF50104">
    <property type="entry name" value="Translation proteins SH3-like domain"/>
    <property type="match status" value="1"/>
</dbReference>
<dbReference type="InterPro" id="IPR008991">
    <property type="entry name" value="Translation_prot_SH3-like_sf"/>
</dbReference>
<reference evidence="11 12" key="1">
    <citation type="submission" date="2019-03" db="EMBL/GenBank/DDBJ databases">
        <title>Rhodosporidium diobovatum UCD-FST 08-225 genome sequencing, assembly, and annotation.</title>
        <authorList>
            <person name="Fakankun I.U."/>
            <person name="Fristensky B."/>
            <person name="Levin D.B."/>
        </authorList>
    </citation>
    <scope>NUCLEOTIDE SEQUENCE [LARGE SCALE GENOMIC DNA]</scope>
    <source>
        <strain evidence="11 12">UCD-FST 08-225</strain>
    </source>
</reference>
<dbReference type="AlphaFoldDB" id="A0A5C5G801"/>
<keyword evidence="4" id="KW-0496">Mitochondrion</keyword>
<evidence type="ECO:0000313" key="12">
    <source>
        <dbReference type="Proteomes" id="UP000311382"/>
    </source>
</evidence>
<dbReference type="GO" id="GO:0005762">
    <property type="term" value="C:mitochondrial large ribosomal subunit"/>
    <property type="evidence" value="ECO:0007669"/>
    <property type="project" value="TreeGrafter"/>
</dbReference>
<sequence length="447" mass="47566">MRSSQRSTRREGWRVTPCSVLTRSSEEQPPVQSRARPAMSHIARAGRLVARPASTASTVAARPFSSSCVAAKQPTSATTTDADGKVRRVLTFAKKSGQSNFKTYLPVTPSLRQLRVPISEHLHKGGPFRPLTEAKRGHGGRNDHGRITIRARGGGHKRRVRLVDFVRRETGEQHVVRIEYDPGRSAHIALLKHKETGAMSYILAPTGLRAGDTVQSFRSGVPDSFLIGGGAAASSGSAAGEEQVGALADDGSLVDPSAPQSVLPPRAPPSLSQIDVSVLRSLALRPGNCLPLRLIPVGTVIHAIALSPEGKAVLERSAGGSARIISASSPGGKHAQVRLSSGEVRLVGLDCVASVGEVSNADHQHRNLGKAGRMRWLGFRPQSRGVAMNATDHPHGGGRGKSKGGNHPTDEWGNGMKGQRTRAPASKRGNKMVVRERPRGGMKNKKR</sequence>
<dbReference type="STRING" id="5288.A0A5C5G801"/>
<proteinExistence type="inferred from homology"/>
<dbReference type="OrthoDB" id="268576at2759"/>
<feature type="region of interest" description="Disordered" evidence="8">
    <location>
        <begin position="60"/>
        <end position="82"/>
    </location>
</feature>
<protein>
    <recommendedName>
        <fullName evidence="7">Large ribosomal subunit protein uL2m</fullName>
    </recommendedName>
</protein>
<dbReference type="Gene3D" id="4.10.950.10">
    <property type="entry name" value="Ribosomal protein L2, domain 3"/>
    <property type="match status" value="1"/>
</dbReference>
<dbReference type="PANTHER" id="PTHR13691">
    <property type="entry name" value="RIBOSOMAL PROTEIN L2"/>
    <property type="match status" value="1"/>
</dbReference>
<feature type="region of interest" description="Disordered" evidence="8">
    <location>
        <begin position="388"/>
        <end position="447"/>
    </location>
</feature>
<dbReference type="InterPro" id="IPR005880">
    <property type="entry name" value="Ribosomal_uL2_bac/org-type"/>
</dbReference>
<keyword evidence="12" id="KW-1185">Reference proteome</keyword>
<dbReference type="InterPro" id="IPR012340">
    <property type="entry name" value="NA-bd_OB-fold"/>
</dbReference>
<comment type="caution">
    <text evidence="11">The sequence shown here is derived from an EMBL/GenBank/DDBJ whole genome shotgun (WGS) entry which is preliminary data.</text>
</comment>
<dbReference type="InterPro" id="IPR022666">
    <property type="entry name" value="Ribosomal_uL2_RNA-bd_dom"/>
</dbReference>
<feature type="region of interest" description="Disordered" evidence="8">
    <location>
        <begin position="122"/>
        <end position="146"/>
    </location>
</feature>
<dbReference type="GO" id="GO:0003735">
    <property type="term" value="F:structural constituent of ribosome"/>
    <property type="evidence" value="ECO:0007669"/>
    <property type="project" value="InterPro"/>
</dbReference>
<dbReference type="NCBIfam" id="TIGR01171">
    <property type="entry name" value="rplB_bact"/>
    <property type="match status" value="1"/>
</dbReference>
<organism evidence="11 12">
    <name type="scientific">Rhodotorula diobovata</name>
    <dbReference type="NCBI Taxonomy" id="5288"/>
    <lineage>
        <taxon>Eukaryota</taxon>
        <taxon>Fungi</taxon>
        <taxon>Dikarya</taxon>
        <taxon>Basidiomycota</taxon>
        <taxon>Pucciniomycotina</taxon>
        <taxon>Microbotryomycetes</taxon>
        <taxon>Sporidiobolales</taxon>
        <taxon>Sporidiobolaceae</taxon>
        <taxon>Rhodotorula</taxon>
    </lineage>
</organism>
<name>A0A5C5G801_9BASI</name>